<dbReference type="GO" id="GO:0016788">
    <property type="term" value="F:hydrolase activity, acting on ester bonds"/>
    <property type="evidence" value="ECO:0007669"/>
    <property type="project" value="UniProtKB-ARBA"/>
</dbReference>
<dbReference type="EMBL" id="FZOK01000001">
    <property type="protein sequence ID" value="SNR93057.1"/>
    <property type="molecule type" value="Genomic_DNA"/>
</dbReference>
<dbReference type="InterPro" id="IPR036514">
    <property type="entry name" value="SGNH_hydro_sf"/>
</dbReference>
<dbReference type="RefSeq" id="WP_089237403.1">
    <property type="nucleotide sequence ID" value="NZ_FZOK01000001.1"/>
</dbReference>
<evidence type="ECO:0000256" key="2">
    <source>
        <dbReference type="ARBA" id="ARBA00022801"/>
    </source>
</evidence>
<dbReference type="CDD" id="cd01821">
    <property type="entry name" value="Rhamnogalacturan_acetylesterase_like"/>
    <property type="match status" value="1"/>
</dbReference>
<comment type="similarity">
    <text evidence="1">Belongs to the 'GDSL' lipolytic enzyme family.</text>
</comment>
<dbReference type="Gene3D" id="3.40.50.1110">
    <property type="entry name" value="SGNH hydrolase"/>
    <property type="match status" value="1"/>
</dbReference>
<dbReference type="OrthoDB" id="9807041at2"/>
<proteinExistence type="inferred from homology"/>
<dbReference type="SUPFAM" id="SSF52266">
    <property type="entry name" value="SGNH hydrolase"/>
    <property type="match status" value="1"/>
</dbReference>
<keyword evidence="5" id="KW-1185">Reference proteome</keyword>
<dbReference type="Proteomes" id="UP000198480">
    <property type="component" value="Unassembled WGS sequence"/>
</dbReference>
<dbReference type="PANTHER" id="PTHR43695">
    <property type="entry name" value="PUTATIVE (AFU_ORTHOLOGUE AFUA_2G17250)-RELATED"/>
    <property type="match status" value="1"/>
</dbReference>
<name>A0A239ABQ3_9BACT</name>
<organism evidence="4 5">
    <name type="scientific">Belliella buryatensis</name>
    <dbReference type="NCBI Taxonomy" id="1500549"/>
    <lineage>
        <taxon>Bacteria</taxon>
        <taxon>Pseudomonadati</taxon>
        <taxon>Bacteroidota</taxon>
        <taxon>Cytophagia</taxon>
        <taxon>Cytophagales</taxon>
        <taxon>Cyclobacteriaceae</taxon>
        <taxon>Belliella</taxon>
    </lineage>
</organism>
<feature type="domain" description="SGNH hydrolase-type esterase" evidence="3">
    <location>
        <begin position="30"/>
        <end position="223"/>
    </location>
</feature>
<dbReference type="InterPro" id="IPR013830">
    <property type="entry name" value="SGNH_hydro"/>
</dbReference>
<keyword evidence="2" id="KW-0378">Hydrolase</keyword>
<dbReference type="AlphaFoldDB" id="A0A239ABQ3"/>
<evidence type="ECO:0000259" key="3">
    <source>
        <dbReference type="Pfam" id="PF13472"/>
    </source>
</evidence>
<protein>
    <submittedName>
        <fullName evidence="4">Lysophospholipase L1</fullName>
    </submittedName>
</protein>
<evidence type="ECO:0000313" key="4">
    <source>
        <dbReference type="EMBL" id="SNR93057.1"/>
    </source>
</evidence>
<evidence type="ECO:0000313" key="5">
    <source>
        <dbReference type="Proteomes" id="UP000198480"/>
    </source>
</evidence>
<dbReference type="InterPro" id="IPR037459">
    <property type="entry name" value="RhgT-like"/>
</dbReference>
<dbReference type="Pfam" id="PF13472">
    <property type="entry name" value="Lipase_GDSL_2"/>
    <property type="match status" value="1"/>
</dbReference>
<dbReference type="PANTHER" id="PTHR43695:SF1">
    <property type="entry name" value="RHAMNOGALACTURONAN ACETYLESTERASE"/>
    <property type="match status" value="1"/>
</dbReference>
<evidence type="ECO:0000256" key="1">
    <source>
        <dbReference type="ARBA" id="ARBA00008668"/>
    </source>
</evidence>
<reference evidence="5" key="1">
    <citation type="submission" date="2017-06" db="EMBL/GenBank/DDBJ databases">
        <authorList>
            <person name="Varghese N."/>
            <person name="Submissions S."/>
        </authorList>
    </citation>
    <scope>NUCLEOTIDE SEQUENCE [LARGE SCALE GENOMIC DNA]</scope>
    <source>
        <strain evidence="5">5C</strain>
    </source>
</reference>
<accession>A0A239ABQ3</accession>
<sequence length="248" mass="27977">MKVLAALLLLGGLLCAFDSVKEVPIRIFMIGDSTMADKSYAPGNPEKGWGQIFPLYFKPGIEVFNHAINGRSTRNFRAEGRWDVVMAELKRGDYVIIQFGHNDQKIDDPNRYASPEDYKQNLIRYVEEASAKGAIPILATPLSRRSFDEQGALKDTHLSYTEKVKEVAAMLGVTLLDLNAKSRSLIMDWGEEKSKELFMHVAPGQYDRFPEGIVDNTHFSPTGAFRICDLVVEEMKLKLPELAKFFKN</sequence>
<gene>
    <name evidence="4" type="ORF">SAMN06295967_10128</name>
</gene>